<dbReference type="AlphaFoldDB" id="A0A7J6MZZ0"/>
<feature type="region of interest" description="Disordered" evidence="1">
    <location>
        <begin position="75"/>
        <end position="158"/>
    </location>
</feature>
<comment type="caution">
    <text evidence="3">The sequence shown here is derived from an EMBL/GenBank/DDBJ whole genome shotgun (WGS) entry which is preliminary data.</text>
</comment>
<reference evidence="3 4" key="1">
    <citation type="submission" date="2020-04" db="EMBL/GenBank/DDBJ databases">
        <title>Perkinsus olseni comparative genomics.</title>
        <authorList>
            <person name="Bogema D.R."/>
        </authorList>
    </citation>
    <scope>NUCLEOTIDE SEQUENCE [LARGE SCALE GENOMIC DNA]</scope>
    <source>
        <strain evidence="3">00978-12</strain>
    </source>
</reference>
<dbReference type="Proteomes" id="UP000541610">
    <property type="component" value="Unassembled WGS sequence"/>
</dbReference>
<evidence type="ECO:0000313" key="4">
    <source>
        <dbReference type="Proteomes" id="UP000541610"/>
    </source>
</evidence>
<keyword evidence="2" id="KW-0732">Signal</keyword>
<name>A0A7J6MZZ0_PEROL</name>
<evidence type="ECO:0000256" key="2">
    <source>
        <dbReference type="SAM" id="SignalP"/>
    </source>
</evidence>
<accession>A0A7J6MZZ0</accession>
<feature type="signal peptide" evidence="2">
    <location>
        <begin position="1"/>
        <end position="21"/>
    </location>
</feature>
<feature type="chain" id="PRO_5029451036" evidence="2">
    <location>
        <begin position="22"/>
        <end position="250"/>
    </location>
</feature>
<protein>
    <submittedName>
        <fullName evidence="3">Uncharacterized protein</fullName>
    </submittedName>
</protein>
<dbReference type="EMBL" id="JABANP010001028">
    <property type="protein sequence ID" value="KAF4676964.1"/>
    <property type="molecule type" value="Genomic_DNA"/>
</dbReference>
<organism evidence="3 4">
    <name type="scientific">Perkinsus olseni</name>
    <name type="common">Perkinsus atlanticus</name>
    <dbReference type="NCBI Taxonomy" id="32597"/>
    <lineage>
        <taxon>Eukaryota</taxon>
        <taxon>Sar</taxon>
        <taxon>Alveolata</taxon>
        <taxon>Perkinsozoa</taxon>
        <taxon>Perkinsea</taxon>
        <taxon>Perkinsida</taxon>
        <taxon>Perkinsidae</taxon>
        <taxon>Perkinsus</taxon>
    </lineage>
</organism>
<evidence type="ECO:0000313" key="3">
    <source>
        <dbReference type="EMBL" id="KAF4676964.1"/>
    </source>
</evidence>
<gene>
    <name evidence="3" type="ORF">FOZ60_000403</name>
</gene>
<sequence length="250" mass="28188">MSTLLLLLIAAVVCIVPSSYGQTCPGCIRTPGCLYGHYELLSDRTKFGSPVTSLDFSLTPGYRCKITFNLQKDNPQRALDGLVRPRPRPRPKPTPNAKHLKQPKQPKPTQPKPKHPKPKQPEPTPEQPKHMPTTEQPKHMPTTEQPKHMPTPTATPLTTLSPGNQWARFSALYGIVVDPKARAQWLVLYSVDPIPAAFKADFEAYSDPEFTLKTLIVSENNNHNMNITTMFWKEGTTTDYQFAYLPRPEY</sequence>
<proteinExistence type="predicted"/>
<evidence type="ECO:0000256" key="1">
    <source>
        <dbReference type="SAM" id="MobiDB-lite"/>
    </source>
</evidence>